<dbReference type="CDD" id="cd04723">
    <property type="entry name" value="HisA_HisF"/>
    <property type="match status" value="1"/>
</dbReference>
<dbReference type="PANTHER" id="PTHR43090:SF2">
    <property type="entry name" value="1-(5-PHOSPHORIBOSYL)-5-[(5-PHOSPHORIBOSYLAMINO)METHYLIDENEAMINO] IMIDAZOLE-4-CARBOXAMIDE ISOMERASE"/>
    <property type="match status" value="1"/>
</dbReference>
<evidence type="ECO:0000256" key="2">
    <source>
        <dbReference type="ARBA" id="ARBA00022605"/>
    </source>
</evidence>
<dbReference type="Pfam" id="PF00977">
    <property type="entry name" value="His_biosynth"/>
    <property type="match status" value="1"/>
</dbReference>
<keyword evidence="2 5" id="KW-0028">Amino-acid biosynthesis</keyword>
<evidence type="ECO:0000256" key="4">
    <source>
        <dbReference type="ARBA" id="ARBA00029440"/>
    </source>
</evidence>
<dbReference type="InterPro" id="IPR044524">
    <property type="entry name" value="Isoase_HisA-like"/>
</dbReference>
<reference evidence="6 7" key="1">
    <citation type="journal article" date="2012" name="J. Bacteriol.">
        <title>Draft Genome Sequence of Mesorhizobium alhagi CCNWXJ12-2T, a Novel Salt-Resistant Species Isolated from the Desert of Northwestern China.</title>
        <authorList>
            <person name="Zhou M."/>
            <person name="Chen W."/>
            <person name="Chen H."/>
            <person name="Wei G."/>
        </authorList>
    </citation>
    <scope>NUCLEOTIDE SEQUENCE [LARGE SCALE GENOMIC DNA]</scope>
    <source>
        <strain evidence="6 7">CCNWXJ12-2</strain>
    </source>
</reference>
<evidence type="ECO:0000313" key="7">
    <source>
        <dbReference type="Proteomes" id="UP000003250"/>
    </source>
</evidence>
<keyword evidence="3 5" id="KW-0368">Histidine biosynthesis</keyword>
<evidence type="ECO:0000256" key="3">
    <source>
        <dbReference type="ARBA" id="ARBA00023102"/>
    </source>
</evidence>
<evidence type="ECO:0000313" key="6">
    <source>
        <dbReference type="EMBL" id="EHK56739.1"/>
    </source>
</evidence>
<evidence type="ECO:0000256" key="5">
    <source>
        <dbReference type="RuleBase" id="RU003657"/>
    </source>
</evidence>
<dbReference type="GO" id="GO:0000105">
    <property type="term" value="P:L-histidine biosynthetic process"/>
    <property type="evidence" value="ECO:0007669"/>
    <property type="project" value="UniProtKB-KW"/>
</dbReference>
<dbReference type="SUPFAM" id="SSF51366">
    <property type="entry name" value="Ribulose-phoshate binding barrel"/>
    <property type="match status" value="1"/>
</dbReference>
<dbReference type="GO" id="GO:0005737">
    <property type="term" value="C:cytoplasm"/>
    <property type="evidence" value="ECO:0007669"/>
    <property type="project" value="TreeGrafter"/>
</dbReference>
<sequence length="233" mass="24606">MRIIPVLDLKGGQVVRAEMGRRDRYRPIVTPLSASSDPVSVAAGLRTLHPFSAFYIADLDAIEGRAPNIGALASLREMPNPPELWVDGGIADGDALTAALAEPSMRPVLGSESQRDDAMVRRFRDHPGLILSLDFFADGFRGPPAILEEADSWPQSVIVMTLAKVGSAAGPDFERLSQVKARAGNRSVIAAGGVRNEADIRALSALGVDAALVATSLHDGTLTSGQLASLCTR</sequence>
<dbReference type="PANTHER" id="PTHR43090">
    <property type="entry name" value="1-(5-PHOSPHORIBOSYL)-5-[(5-PHOSPHORIBOSYLAMINO)METHYLIDENEAMINO] IMIDAZOLE-4-CARBOXAMIDE ISOMERASE"/>
    <property type="match status" value="1"/>
</dbReference>
<dbReference type="PATRIC" id="fig|1107882.3.peg.2629"/>
<name>H0HRB0_9HYPH</name>
<comment type="pathway">
    <text evidence="4">Amino-acid biosynthesis.</text>
</comment>
<dbReference type="OrthoDB" id="8535539at2"/>
<dbReference type="EMBL" id="AHAM01000104">
    <property type="protein sequence ID" value="EHK56739.1"/>
    <property type="molecule type" value="Genomic_DNA"/>
</dbReference>
<dbReference type="InterPro" id="IPR006062">
    <property type="entry name" value="His_biosynth"/>
</dbReference>
<dbReference type="GO" id="GO:0000162">
    <property type="term" value="P:L-tryptophan biosynthetic process"/>
    <property type="evidence" value="ECO:0007669"/>
    <property type="project" value="TreeGrafter"/>
</dbReference>
<dbReference type="RefSeq" id="WP_008836320.1">
    <property type="nucleotide sequence ID" value="NZ_AHAM01000104.1"/>
</dbReference>
<proteinExistence type="inferred from homology"/>
<protein>
    <submittedName>
        <fullName evidence="6">Histidine biosynthesis protein</fullName>
    </submittedName>
</protein>
<comment type="similarity">
    <text evidence="1 5">Belongs to the HisA/HisF family.</text>
</comment>
<evidence type="ECO:0000256" key="1">
    <source>
        <dbReference type="ARBA" id="ARBA00009667"/>
    </source>
</evidence>
<dbReference type="Proteomes" id="UP000003250">
    <property type="component" value="Unassembled WGS sequence"/>
</dbReference>
<gene>
    <name evidence="6" type="ORF">MAXJ12_13476</name>
</gene>
<dbReference type="GO" id="GO:0003949">
    <property type="term" value="F:1-(5-phosphoribosyl)-5-[(5-phosphoribosylamino)methylideneamino]imidazole-4-carboxamide isomerase activity"/>
    <property type="evidence" value="ECO:0007669"/>
    <property type="project" value="InterPro"/>
</dbReference>
<organism evidence="6 7">
    <name type="scientific">Mesorhizobium alhagi CCNWXJ12-2</name>
    <dbReference type="NCBI Taxonomy" id="1107882"/>
    <lineage>
        <taxon>Bacteria</taxon>
        <taxon>Pseudomonadati</taxon>
        <taxon>Pseudomonadota</taxon>
        <taxon>Alphaproteobacteria</taxon>
        <taxon>Hyphomicrobiales</taxon>
        <taxon>Phyllobacteriaceae</taxon>
        <taxon>Allomesorhizobium</taxon>
    </lineage>
</organism>
<dbReference type="Gene3D" id="3.20.20.70">
    <property type="entry name" value="Aldolase class I"/>
    <property type="match status" value="1"/>
</dbReference>
<keyword evidence="7" id="KW-1185">Reference proteome</keyword>
<dbReference type="InterPro" id="IPR013785">
    <property type="entry name" value="Aldolase_TIM"/>
</dbReference>
<dbReference type="InterPro" id="IPR011060">
    <property type="entry name" value="RibuloseP-bd_barrel"/>
</dbReference>
<dbReference type="AlphaFoldDB" id="H0HRB0"/>
<accession>H0HRB0</accession>